<gene>
    <name evidence="1" type="ORF">C7H85_02690</name>
</gene>
<reference evidence="1 2" key="1">
    <citation type="submission" date="2018-03" db="EMBL/GenBank/DDBJ databases">
        <title>The draft genome of Zobellella sp. 59N8.</title>
        <authorList>
            <person name="Liu L."/>
            <person name="Li L."/>
            <person name="Zhang X."/>
            <person name="Liang L."/>
            <person name="Wang T."/>
        </authorList>
    </citation>
    <scope>NUCLEOTIDE SEQUENCE [LARGE SCALE GENOMIC DNA]</scope>
    <source>
        <strain evidence="1 2">59N8</strain>
    </source>
</reference>
<comment type="caution">
    <text evidence="1">The sequence shown here is derived from an EMBL/GenBank/DDBJ whole genome shotgun (WGS) entry which is preliminary data.</text>
</comment>
<dbReference type="EMBL" id="PXYG01000001">
    <property type="protein sequence ID" value="PSJ48200.1"/>
    <property type="molecule type" value="Genomic_DNA"/>
</dbReference>
<keyword evidence="2" id="KW-1185">Reference proteome</keyword>
<name>A0A2P7RDD9_9GAMM</name>
<dbReference type="OrthoDB" id="5292474at2"/>
<evidence type="ECO:0000313" key="2">
    <source>
        <dbReference type="Proteomes" id="UP000240243"/>
    </source>
</evidence>
<dbReference type="AlphaFoldDB" id="A0A2P7RDD9"/>
<dbReference type="Proteomes" id="UP000240243">
    <property type="component" value="Unassembled WGS sequence"/>
</dbReference>
<dbReference type="Pfam" id="PF11227">
    <property type="entry name" value="DUF3025"/>
    <property type="match status" value="1"/>
</dbReference>
<evidence type="ECO:0000313" key="1">
    <source>
        <dbReference type="EMBL" id="PSJ48200.1"/>
    </source>
</evidence>
<proteinExistence type="predicted"/>
<sequence length="257" mass="29326">MDWDPEVTGRNAILAQLDGLVPLNRPRWPTTAELNRALAGALPVAFIDDDTFAGLGCCYEQAVARGMVPTRAANWHDLFGALIWYLFPRSKALLNRQHMEDIARAGAKTRTPRRDRITHFDECGLLLAVPERAEAEALLREHDWQALFIGNRARWSRDWRPFIFGHALYEQALAPFVGLTGKAMVLEMAPAFFGLPPAAQYRQLDARLADHLARQDPFHVPRPLLPLPLLGIPGWWPANEDPGFYRNRDYFRPRRDR</sequence>
<dbReference type="InterPro" id="IPR021390">
    <property type="entry name" value="DUF3025"/>
</dbReference>
<accession>A0A2P7RDD9</accession>
<organism evidence="1 2">
    <name type="scientific">Zobellella endophytica</name>
    <dbReference type="NCBI Taxonomy" id="2116700"/>
    <lineage>
        <taxon>Bacteria</taxon>
        <taxon>Pseudomonadati</taxon>
        <taxon>Pseudomonadota</taxon>
        <taxon>Gammaproteobacteria</taxon>
        <taxon>Aeromonadales</taxon>
        <taxon>Aeromonadaceae</taxon>
        <taxon>Zobellella</taxon>
    </lineage>
</organism>
<protein>
    <submittedName>
        <fullName evidence="1">DUF3025 domain-containing protein</fullName>
    </submittedName>
</protein>